<keyword evidence="3" id="KW-1185">Reference proteome</keyword>
<dbReference type="AlphaFoldDB" id="A0A068SRB3"/>
<dbReference type="RefSeq" id="WP_244446679.1">
    <property type="nucleotide sequence ID" value="NZ_HG938353.1"/>
</dbReference>
<dbReference type="KEGG" id="ngg:RG540_CH26710"/>
<name>A0A068SRB3_NEOGA</name>
<proteinExistence type="predicted"/>
<feature type="domain" description="Protein CR006 P-loop" evidence="1">
    <location>
        <begin position="4"/>
        <end position="101"/>
    </location>
</feature>
<dbReference type="Proteomes" id="UP000028181">
    <property type="component" value="Chromosome I"/>
</dbReference>
<dbReference type="Pfam" id="PF13166">
    <property type="entry name" value="AAA_13"/>
    <property type="match status" value="1"/>
</dbReference>
<gene>
    <name evidence="2" type="ORF">RG540_CH26710</name>
</gene>
<dbReference type="PATRIC" id="fig|1028800.3.peg.2699"/>
<sequence>MSALIKRVLSEACSGKVAIKQVFALTHNIYFHKEVTFDPDRKADKRAHDTFWIVRKTNEGSQVEGFARNPIRTSYELLWEEIRKPSRPALTIQNVMRRILECLRLSGMTFMP</sequence>
<dbReference type="HOGENOM" id="CLU_2143186_0_0_5"/>
<dbReference type="GeneID" id="24257539"/>
<dbReference type="InterPro" id="IPR026866">
    <property type="entry name" value="CR006_AAA"/>
</dbReference>
<dbReference type="eggNOG" id="COG4694">
    <property type="taxonomic scope" value="Bacteria"/>
</dbReference>
<evidence type="ECO:0000313" key="2">
    <source>
        <dbReference type="EMBL" id="CDN48837.1"/>
    </source>
</evidence>
<accession>A0A068SRB3</accession>
<evidence type="ECO:0000259" key="1">
    <source>
        <dbReference type="Pfam" id="PF13166"/>
    </source>
</evidence>
<organism evidence="2 3">
    <name type="scientific">Neorhizobium galegae bv. orientalis str. HAMBI 540</name>
    <dbReference type="NCBI Taxonomy" id="1028800"/>
    <lineage>
        <taxon>Bacteria</taxon>
        <taxon>Pseudomonadati</taxon>
        <taxon>Pseudomonadota</taxon>
        <taxon>Alphaproteobacteria</taxon>
        <taxon>Hyphomicrobiales</taxon>
        <taxon>Rhizobiaceae</taxon>
        <taxon>Rhizobium/Agrobacterium group</taxon>
        <taxon>Neorhizobium</taxon>
    </lineage>
</organism>
<evidence type="ECO:0000313" key="3">
    <source>
        <dbReference type="Proteomes" id="UP000028181"/>
    </source>
</evidence>
<reference evidence="3" key="1">
    <citation type="journal article" date="2014" name="BMC Genomics">
        <title>Genome sequencing of two Neorhizobium galegae strains reveals a noeT gene responsible for the unusual acetylation of the nodulation factors.</title>
        <authorList>
            <person name="Osterman J."/>
            <person name="Marsh J."/>
            <person name="Laine P.K."/>
            <person name="Zeng Z."/>
            <person name="Alatalo E."/>
            <person name="Sullivan J.T."/>
            <person name="Young J.P."/>
            <person name="Thomas-Oates J."/>
            <person name="Paulin L."/>
            <person name="Lindstrom K."/>
        </authorList>
    </citation>
    <scope>NUCLEOTIDE SEQUENCE [LARGE SCALE GENOMIC DNA]</scope>
    <source>
        <strain evidence="3">HAMBI 540</strain>
    </source>
</reference>
<dbReference type="EMBL" id="HG938353">
    <property type="protein sequence ID" value="CDN48837.1"/>
    <property type="molecule type" value="Genomic_DNA"/>
</dbReference>
<protein>
    <recommendedName>
        <fullName evidence="1">Protein CR006 P-loop domain-containing protein</fullName>
    </recommendedName>
</protein>